<dbReference type="STRING" id="1802363.A2682_02995"/>
<gene>
    <name evidence="1" type="ORF">A2682_02995</name>
</gene>
<dbReference type="AlphaFoldDB" id="A0A1G2PJ89"/>
<reference evidence="1 2" key="1">
    <citation type="journal article" date="2016" name="Nat. Commun.">
        <title>Thousands of microbial genomes shed light on interconnected biogeochemical processes in an aquifer system.</title>
        <authorList>
            <person name="Anantharaman K."/>
            <person name="Brown C.T."/>
            <person name="Hug L.A."/>
            <person name="Sharon I."/>
            <person name="Castelle C.J."/>
            <person name="Probst A.J."/>
            <person name="Thomas B.C."/>
            <person name="Singh A."/>
            <person name="Wilkins M.J."/>
            <person name="Karaoz U."/>
            <person name="Brodie E.L."/>
            <person name="Williams K.H."/>
            <person name="Hubbard S.S."/>
            <person name="Banfield J.F."/>
        </authorList>
    </citation>
    <scope>NUCLEOTIDE SEQUENCE [LARGE SCALE GENOMIC DNA]</scope>
    <source>
        <strain evidence="2">RIFCSPHIGHO2_01_FULL_58_15</strain>
    </source>
</reference>
<dbReference type="EMBL" id="MHST01000021">
    <property type="protein sequence ID" value="OHA48376.1"/>
    <property type="molecule type" value="Genomic_DNA"/>
</dbReference>
<dbReference type="Proteomes" id="UP000178690">
    <property type="component" value="Unassembled WGS sequence"/>
</dbReference>
<name>A0A1G2PJ89_TERXR</name>
<accession>A0A1G2PJ89</accession>
<organism evidence="1 2">
    <name type="scientific">Terrybacteria sp. (strain RIFCSPHIGHO2_01_FULL_58_15)</name>
    <dbReference type="NCBI Taxonomy" id="1802363"/>
    <lineage>
        <taxon>Bacteria</taxon>
        <taxon>Candidatus Terryibacteriota</taxon>
    </lineage>
</organism>
<evidence type="ECO:0008006" key="3">
    <source>
        <dbReference type="Google" id="ProtNLM"/>
    </source>
</evidence>
<dbReference type="SUPFAM" id="SSF82171">
    <property type="entry name" value="DPP6 N-terminal domain-like"/>
    <property type="match status" value="1"/>
</dbReference>
<evidence type="ECO:0000313" key="1">
    <source>
        <dbReference type="EMBL" id="OHA48376.1"/>
    </source>
</evidence>
<sequence>MPSLRRLPPLRWTLFFALIAISLIAAPAIVLRAAGYRFDFPRLRLVETGAISVHALPPGAKVRVEATRDLNTPTITKRTSALSSNLFFPNLLPGEYRIIVDRAGRATWQKTVTVEEKKTSSFPFVRLFPEAPSSLTVTLARKPQGLAANPDASAAVGWDHSGIFGANLTKQSTLTALTEILAGAIQDVNFVSNETLLVHFANGALVEVRNILAQTPTIIPLPGTYQSAIPFGEDRIVALAQNKTLVLIRVTASTPALQALNREAVAIAGADGWLSFLDPGGILWTMRDDGSDLRQRTVVPLTDLERIRLFSGRNEEVLAVIDNNDTAWFLDEGDDRFSVLADGIADAAFSRDSAKLLLVGSHEISLYAVRERLDQPIRPKGSRETVTRFSEPIKTAAFLPQEEEYAVVLSSSALHIVELDGRGNRNDVSYPPAPAFALAHDAQRLLVLDADSQELASISIPSPDILERIRNR</sequence>
<evidence type="ECO:0000313" key="2">
    <source>
        <dbReference type="Proteomes" id="UP000178690"/>
    </source>
</evidence>
<comment type="caution">
    <text evidence="1">The sequence shown here is derived from an EMBL/GenBank/DDBJ whole genome shotgun (WGS) entry which is preliminary data.</text>
</comment>
<protein>
    <recommendedName>
        <fullName evidence="3">PEGA domain-containing protein</fullName>
    </recommendedName>
</protein>
<proteinExistence type="predicted"/>